<dbReference type="Proteomes" id="UP000033096">
    <property type="component" value="Chromosome"/>
</dbReference>
<dbReference type="InterPro" id="IPR029063">
    <property type="entry name" value="SAM-dependent_MTases_sf"/>
</dbReference>
<dbReference type="SUPFAM" id="SSF53335">
    <property type="entry name" value="S-adenosyl-L-methionine-dependent methyltransferases"/>
    <property type="match status" value="1"/>
</dbReference>
<evidence type="ECO:0000313" key="2">
    <source>
        <dbReference type="EMBL" id="AKB45108.1"/>
    </source>
</evidence>
<dbReference type="AlphaFoldDB" id="A0A0E3Q6A5"/>
<evidence type="ECO:0000313" key="3">
    <source>
        <dbReference type="Proteomes" id="UP000033096"/>
    </source>
</evidence>
<dbReference type="InterPro" id="IPR053188">
    <property type="entry name" value="FkbM_Methyltransferase"/>
</dbReference>
<protein>
    <recommendedName>
        <fullName evidence="1">Methyltransferase FkbM domain-containing protein</fullName>
    </recommendedName>
</protein>
<dbReference type="NCBIfam" id="TIGR01444">
    <property type="entry name" value="fkbM_fam"/>
    <property type="match status" value="1"/>
</dbReference>
<dbReference type="STRING" id="1434123.MSVAZ_2839"/>
<gene>
    <name evidence="2" type="ORF">MSVAZ_2839</name>
</gene>
<dbReference type="KEGG" id="mvc:MSVAZ_2839"/>
<dbReference type="PATRIC" id="fig|1434123.4.peg.3487"/>
<dbReference type="PANTHER" id="PTHR36973:SF4">
    <property type="entry name" value="NODULATION PROTEIN"/>
    <property type="match status" value="1"/>
</dbReference>
<dbReference type="PANTHER" id="PTHR36973">
    <property type="entry name" value="SLL1456 PROTEIN-RELATED"/>
    <property type="match status" value="1"/>
</dbReference>
<dbReference type="Gene3D" id="3.40.50.150">
    <property type="entry name" value="Vaccinia Virus protein VP39"/>
    <property type="match status" value="1"/>
</dbReference>
<keyword evidence="3" id="KW-1185">Reference proteome</keyword>
<proteinExistence type="predicted"/>
<organism evidence="2 3">
    <name type="scientific">Methanosarcina vacuolata Z-761</name>
    <dbReference type="NCBI Taxonomy" id="1434123"/>
    <lineage>
        <taxon>Archaea</taxon>
        <taxon>Methanobacteriati</taxon>
        <taxon>Methanobacteriota</taxon>
        <taxon>Stenosarchaea group</taxon>
        <taxon>Methanomicrobia</taxon>
        <taxon>Methanosarcinales</taxon>
        <taxon>Methanosarcinaceae</taxon>
        <taxon>Methanosarcina</taxon>
    </lineage>
</organism>
<dbReference type="Pfam" id="PF05050">
    <property type="entry name" value="Methyltransf_21"/>
    <property type="match status" value="1"/>
</dbReference>
<name>A0A0E3Q6A5_9EURY</name>
<reference evidence="2 3" key="1">
    <citation type="submission" date="2014-07" db="EMBL/GenBank/DDBJ databases">
        <title>Methanogenic archaea and the global carbon cycle.</title>
        <authorList>
            <person name="Henriksen J.R."/>
            <person name="Luke J."/>
            <person name="Reinhart S."/>
            <person name="Benedict M.N."/>
            <person name="Youngblut N.D."/>
            <person name="Metcalf M.E."/>
            <person name="Whitaker R.J."/>
            <person name="Metcalf W.W."/>
        </authorList>
    </citation>
    <scope>NUCLEOTIDE SEQUENCE [LARGE SCALE GENOMIC DNA]</scope>
    <source>
        <strain evidence="2 3">Z-761</strain>
    </source>
</reference>
<accession>A0A0E3Q6A5</accession>
<evidence type="ECO:0000259" key="1">
    <source>
        <dbReference type="Pfam" id="PF05050"/>
    </source>
</evidence>
<sequence>MTLKNYESSVDKVVKIAKELLGKQSIKVLVEVGARDCRETLSFYKLLPNANIYTFECNPQTLPDCRAAVKNKPRINLIEKAVSNVTGIIKFYPINPSKTITTWANGNPGASSIFKASGKYPVEKYIQDEIEVESIRLEDFIKENSIDTIDLMWMDIQGAELLALKGLGDRIQQLKLVYLEIEFFEIYKDQPLYDDLRAFLNKKGFLLVGFTNIGKYSGDAIFVNGKYFDNYFKKLKCNILNQYTHLKYKAYRIVSFV</sequence>
<feature type="domain" description="Methyltransferase FkbM" evidence="1">
    <location>
        <begin position="32"/>
        <end position="206"/>
    </location>
</feature>
<dbReference type="HOGENOM" id="CLU_1060767_0_0_2"/>
<dbReference type="EMBL" id="CP009520">
    <property type="protein sequence ID" value="AKB45108.1"/>
    <property type="molecule type" value="Genomic_DNA"/>
</dbReference>
<dbReference type="GO" id="GO:0008171">
    <property type="term" value="F:O-methyltransferase activity"/>
    <property type="evidence" value="ECO:0007669"/>
    <property type="project" value="TreeGrafter"/>
</dbReference>
<dbReference type="InterPro" id="IPR006342">
    <property type="entry name" value="FkbM_mtfrase"/>
</dbReference>